<evidence type="ECO:0000256" key="4">
    <source>
        <dbReference type="ARBA" id="ARBA00052904"/>
    </source>
</evidence>
<evidence type="ECO:0000259" key="6">
    <source>
        <dbReference type="PROSITE" id="PS50263"/>
    </source>
</evidence>
<keyword evidence="8" id="KW-1185">Reference proteome</keyword>
<gene>
    <name evidence="7" type="ORF">ALE3EI_0740</name>
</gene>
<evidence type="ECO:0000256" key="3">
    <source>
        <dbReference type="ARBA" id="ARBA00039118"/>
    </source>
</evidence>
<dbReference type="AlphaFoldDB" id="A0A7G8PSK0"/>
<dbReference type="PANTHER" id="PTHR47799">
    <property type="entry name" value="OMEGA-AMIDASE YAFV"/>
    <property type="match status" value="1"/>
</dbReference>
<dbReference type="EC" id="3.5.1.3" evidence="3"/>
<dbReference type="Gene3D" id="3.60.110.10">
    <property type="entry name" value="Carbon-nitrogen hydrolase"/>
    <property type="match status" value="1"/>
</dbReference>
<dbReference type="InterPro" id="IPR052737">
    <property type="entry name" value="Omega-amidase_YafV"/>
</dbReference>
<dbReference type="InterPro" id="IPR036526">
    <property type="entry name" value="C-N_Hydrolase_sf"/>
</dbReference>
<feature type="domain" description="CN hydrolase" evidence="6">
    <location>
        <begin position="5"/>
        <end position="242"/>
    </location>
</feature>
<dbReference type="PANTHER" id="PTHR47799:SF1">
    <property type="entry name" value="OMEGA-AMIDASE YAFV"/>
    <property type="match status" value="1"/>
</dbReference>
<evidence type="ECO:0000256" key="1">
    <source>
        <dbReference type="ARBA" id="ARBA00010613"/>
    </source>
</evidence>
<sequence>MNDRLRLSIIQSELHWEDPEANRTMFSEKIHGINEQTHLIVLPEMFTTGFSMNAAQLAEENNGSTLAWMRSEAQKNNCAITGSVIIKEENSYFNRLFFVFPHGDYKKYDKRHTFTLAGEHKIYSAGTQKLIVDYLGWKICPLICYDLRFPVWARNTENYDLLLYVANWPKKRVAAWDALLKARAIENMCYTVGVNRTGLDGNSHHYTGHSTVYDVLGEQLSTTDFEKEFIETVILERSHLDSNREHLQFLNDRDEFSLK</sequence>
<dbReference type="InterPro" id="IPR003010">
    <property type="entry name" value="C-N_Hydrolase"/>
</dbReference>
<protein>
    <recommendedName>
        <fullName evidence="5">Omega-amidase YafV</fullName>
        <ecNumber evidence="3">3.5.1.3</ecNumber>
    </recommendedName>
</protein>
<dbReference type="Proteomes" id="UP000515514">
    <property type="component" value="Chromosome"/>
</dbReference>
<evidence type="ECO:0000313" key="8">
    <source>
        <dbReference type="Proteomes" id="UP000515514"/>
    </source>
</evidence>
<reference evidence="7 8" key="1">
    <citation type="submission" date="2020-04" db="EMBL/GenBank/DDBJ databases">
        <title>Genome sequence of Altibacter aquimarinus strain ALE3EI.</title>
        <authorList>
            <person name="Oh H.-M."/>
            <person name="Jang D."/>
        </authorList>
    </citation>
    <scope>NUCLEOTIDE SEQUENCE [LARGE SCALE GENOMIC DNA]</scope>
    <source>
        <strain evidence="7 8">ALE3EI</strain>
    </source>
</reference>
<dbReference type="KEGG" id="alti:ALE3EI_0740"/>
<dbReference type="GO" id="GO:0106008">
    <property type="term" value="F:2-oxoglutaramate amidase activity"/>
    <property type="evidence" value="ECO:0007669"/>
    <property type="project" value="TreeGrafter"/>
</dbReference>
<dbReference type="Pfam" id="PF00795">
    <property type="entry name" value="CN_hydrolase"/>
    <property type="match status" value="1"/>
</dbReference>
<comment type="similarity">
    <text evidence="1">Belongs to the carbon-nitrogen hydrolase superfamily. NIT1/NIT2 family.</text>
</comment>
<dbReference type="PROSITE" id="PS50263">
    <property type="entry name" value="CN_HYDROLASE"/>
    <property type="match status" value="1"/>
</dbReference>
<dbReference type="FunFam" id="3.60.110.10:FF:000004">
    <property type="entry name" value="Carbon-nitrogen hydrolase"/>
    <property type="match status" value="1"/>
</dbReference>
<dbReference type="SUPFAM" id="SSF56317">
    <property type="entry name" value="Carbon-nitrogen hydrolase"/>
    <property type="match status" value="1"/>
</dbReference>
<name>A0A7G8PSK0_9FLAO</name>
<accession>A0A7G8PSK0</accession>
<evidence type="ECO:0000256" key="2">
    <source>
        <dbReference type="ARBA" id="ARBA00022801"/>
    </source>
</evidence>
<dbReference type="RefSeq" id="WP_186990976.1">
    <property type="nucleotide sequence ID" value="NZ_CP052909.1"/>
</dbReference>
<proteinExistence type="inferred from homology"/>
<dbReference type="CDD" id="cd07575">
    <property type="entry name" value="Xc-1258_like"/>
    <property type="match status" value="1"/>
</dbReference>
<keyword evidence="2 7" id="KW-0378">Hydrolase</keyword>
<dbReference type="NCBIfam" id="NF007757">
    <property type="entry name" value="PRK10438.1"/>
    <property type="match status" value="1"/>
</dbReference>
<comment type="catalytic activity">
    <reaction evidence="4">
        <text>a monoamide of a dicarboxylate + H2O = a dicarboxylate + NH4(+)</text>
        <dbReference type="Rhea" id="RHEA:11716"/>
        <dbReference type="ChEBI" id="CHEBI:15377"/>
        <dbReference type="ChEBI" id="CHEBI:28938"/>
        <dbReference type="ChEBI" id="CHEBI:28965"/>
        <dbReference type="ChEBI" id="CHEBI:77450"/>
        <dbReference type="EC" id="3.5.1.3"/>
    </reaction>
</comment>
<evidence type="ECO:0000256" key="5">
    <source>
        <dbReference type="ARBA" id="ARBA00072139"/>
    </source>
</evidence>
<evidence type="ECO:0000313" key="7">
    <source>
        <dbReference type="EMBL" id="QNJ97316.1"/>
    </source>
</evidence>
<dbReference type="GO" id="GO:0050152">
    <property type="term" value="F:omega-amidase activity"/>
    <property type="evidence" value="ECO:0007669"/>
    <property type="project" value="UniProtKB-EC"/>
</dbReference>
<organism evidence="7 8">
    <name type="scientific">Constantimarinum furrinae</name>
    <dbReference type="NCBI Taxonomy" id="2562285"/>
    <lineage>
        <taxon>Bacteria</taxon>
        <taxon>Pseudomonadati</taxon>
        <taxon>Bacteroidota</taxon>
        <taxon>Flavobacteriia</taxon>
        <taxon>Flavobacteriales</taxon>
        <taxon>Flavobacteriaceae</taxon>
        <taxon>Altibacter/Constantimarinum group</taxon>
        <taxon>Constantimarinum</taxon>
    </lineage>
</organism>
<dbReference type="EMBL" id="CP052909">
    <property type="protein sequence ID" value="QNJ97316.1"/>
    <property type="molecule type" value="Genomic_DNA"/>
</dbReference>